<dbReference type="InterPro" id="IPR011032">
    <property type="entry name" value="GroES-like_sf"/>
</dbReference>
<name>A0AAD6B734_9TELE</name>
<proteinExistence type="predicted"/>
<protein>
    <recommendedName>
        <fullName evidence="9">DDE Tnp4 domain-containing protein</fullName>
    </recommendedName>
</protein>
<dbReference type="SUPFAM" id="SSF50129">
    <property type="entry name" value="GroES-like"/>
    <property type="match status" value="2"/>
</dbReference>
<dbReference type="PANTHER" id="PTHR43880:SF3">
    <property type="entry name" value="ALCOHOL DEHYDROGENASE 8A-RELATED"/>
    <property type="match status" value="1"/>
</dbReference>
<keyword evidence="3" id="KW-0862">Zinc</keyword>
<keyword evidence="2" id="KW-0479">Metal-binding</keyword>
<dbReference type="InterPro" id="IPR013154">
    <property type="entry name" value="ADH-like_N"/>
</dbReference>
<feature type="domain" description="DDE Tnp4" evidence="6">
    <location>
        <begin position="282"/>
        <end position="404"/>
    </location>
</feature>
<evidence type="ECO:0000259" key="5">
    <source>
        <dbReference type="Pfam" id="PF08240"/>
    </source>
</evidence>
<dbReference type="AlphaFoldDB" id="A0AAD6B734"/>
<evidence type="ECO:0000313" key="7">
    <source>
        <dbReference type="EMBL" id="KAJ4939306.1"/>
    </source>
</evidence>
<dbReference type="InterPro" id="IPR002328">
    <property type="entry name" value="ADH_Zn_CS"/>
</dbReference>
<comment type="cofactor">
    <cofactor evidence="1">
        <name>a divalent metal cation</name>
        <dbReference type="ChEBI" id="CHEBI:60240"/>
    </cofactor>
</comment>
<evidence type="ECO:0000256" key="1">
    <source>
        <dbReference type="ARBA" id="ARBA00001968"/>
    </source>
</evidence>
<dbReference type="Pfam" id="PF13359">
    <property type="entry name" value="DDE_Tnp_4"/>
    <property type="match status" value="1"/>
</dbReference>
<evidence type="ECO:0000256" key="3">
    <source>
        <dbReference type="ARBA" id="ARBA00022833"/>
    </source>
</evidence>
<dbReference type="Gene3D" id="3.90.180.10">
    <property type="entry name" value="Medium-chain alcohol dehydrogenases, catalytic domain"/>
    <property type="match status" value="3"/>
</dbReference>
<dbReference type="GO" id="GO:0005829">
    <property type="term" value="C:cytosol"/>
    <property type="evidence" value="ECO:0007669"/>
    <property type="project" value="TreeGrafter"/>
</dbReference>
<evidence type="ECO:0000256" key="4">
    <source>
        <dbReference type="ARBA" id="ARBA00023002"/>
    </source>
</evidence>
<comment type="caution">
    <text evidence="7">The sequence shown here is derived from an EMBL/GenBank/DDBJ whole genome shotgun (WGS) entry which is preliminary data.</text>
</comment>
<dbReference type="EMBL" id="JAPTMU010000008">
    <property type="protein sequence ID" value="KAJ4939306.1"/>
    <property type="molecule type" value="Genomic_DNA"/>
</dbReference>
<dbReference type="Pfam" id="PF08240">
    <property type="entry name" value="ADH_N"/>
    <property type="match status" value="1"/>
</dbReference>
<dbReference type="GO" id="GO:0046294">
    <property type="term" value="P:formaldehyde catabolic process"/>
    <property type="evidence" value="ECO:0007669"/>
    <property type="project" value="TreeGrafter"/>
</dbReference>
<feature type="non-terminal residue" evidence="7">
    <location>
        <position position="460"/>
    </location>
</feature>
<accession>A0AAD6B734</accession>
<evidence type="ECO:0008006" key="9">
    <source>
        <dbReference type="Google" id="ProtNLM"/>
    </source>
</evidence>
<dbReference type="GO" id="GO:0051903">
    <property type="term" value="F:S-(hydroxymethyl)glutathione dehydrogenase [NAD(P)+] activity"/>
    <property type="evidence" value="ECO:0007669"/>
    <property type="project" value="TreeGrafter"/>
</dbReference>
<evidence type="ECO:0000313" key="8">
    <source>
        <dbReference type="Proteomes" id="UP001219934"/>
    </source>
</evidence>
<dbReference type="GO" id="GO:0008270">
    <property type="term" value="F:zinc ion binding"/>
    <property type="evidence" value="ECO:0007669"/>
    <property type="project" value="InterPro"/>
</dbReference>
<dbReference type="Proteomes" id="UP001219934">
    <property type="component" value="Unassembled WGS sequence"/>
</dbReference>
<evidence type="ECO:0000259" key="6">
    <source>
        <dbReference type="Pfam" id="PF13359"/>
    </source>
</evidence>
<dbReference type="PANTHER" id="PTHR43880">
    <property type="entry name" value="ALCOHOL DEHYDROGENASE"/>
    <property type="match status" value="1"/>
</dbReference>
<sequence length="460" mass="50745">IVATAVCHSYLYQLFENKHKDGFPTVLGHEAAGIVKSVGPGVTEYRPDRFTFVGLLTSTFSEYTVVNQMAVAKIDPAAPLDKVCLIGCGICTGYGAAVNTAKKTSHHGGDGTSLTMVALTFSEYTVVNQMAVAKIDPAAPLDKVCLIGCGICTGYGAAVNTAKKTSHHGGDGTSLTMVALTLLNELKTEDEKAFFNYTRLPRGLYDEVLRRVEGRIEKDTCLSYNFRVAPNTISLIINEVCDAIKAEFAAEVIQCPTTTEEWTAIAEQFEKKWQFPHCCGALDGKHVAVTCPWNTGSEYRNYKGFFSIVLMALVDADYKFLWIDVGSDGSSNDASIYNGSELKEGLESPNNIFNLPEEKSLPGDDVPVPYYIVRHNAFGINKSLMNLLRYPATHNNMMDLEEQNLNVIPGAWRNDKVLLDVYHERARNTGTQEGRQIRRYLGHYFTSKAGSVPWQDKMIL</sequence>
<keyword evidence="8" id="KW-1185">Reference proteome</keyword>
<dbReference type="PROSITE" id="PS00059">
    <property type="entry name" value="ADH_ZINC"/>
    <property type="match status" value="1"/>
</dbReference>
<reference evidence="7" key="1">
    <citation type="submission" date="2022-11" db="EMBL/GenBank/DDBJ databases">
        <title>Chromosome-level genome of Pogonophryne albipinna.</title>
        <authorList>
            <person name="Jo E."/>
        </authorList>
    </citation>
    <scope>NUCLEOTIDE SEQUENCE</scope>
    <source>
        <strain evidence="7">SGF0006</strain>
        <tissue evidence="7">Muscle</tissue>
    </source>
</reference>
<evidence type="ECO:0000256" key="2">
    <source>
        <dbReference type="ARBA" id="ARBA00022723"/>
    </source>
</evidence>
<dbReference type="Gene3D" id="3.40.50.720">
    <property type="entry name" value="NAD(P)-binding Rossmann-like Domain"/>
    <property type="match status" value="2"/>
</dbReference>
<dbReference type="InterPro" id="IPR027806">
    <property type="entry name" value="HARBI1_dom"/>
</dbReference>
<keyword evidence="4" id="KW-0560">Oxidoreductase</keyword>
<organism evidence="7 8">
    <name type="scientific">Pogonophryne albipinna</name>
    <dbReference type="NCBI Taxonomy" id="1090488"/>
    <lineage>
        <taxon>Eukaryota</taxon>
        <taxon>Metazoa</taxon>
        <taxon>Chordata</taxon>
        <taxon>Craniata</taxon>
        <taxon>Vertebrata</taxon>
        <taxon>Euteleostomi</taxon>
        <taxon>Actinopterygii</taxon>
        <taxon>Neopterygii</taxon>
        <taxon>Teleostei</taxon>
        <taxon>Neoteleostei</taxon>
        <taxon>Acanthomorphata</taxon>
        <taxon>Eupercaria</taxon>
        <taxon>Perciformes</taxon>
        <taxon>Notothenioidei</taxon>
        <taxon>Pogonophryne</taxon>
    </lineage>
</organism>
<gene>
    <name evidence="7" type="ORF">JOQ06_028756</name>
</gene>
<feature type="domain" description="Alcohol dehydrogenase-like N-terminal" evidence="5">
    <location>
        <begin position="1"/>
        <end position="48"/>
    </location>
</feature>